<evidence type="ECO:0000313" key="1">
    <source>
        <dbReference type="EMBL" id="CAG2197096.1"/>
    </source>
</evidence>
<organism evidence="1 2">
    <name type="scientific">Mytilus edulis</name>
    <name type="common">Blue mussel</name>
    <dbReference type="NCBI Taxonomy" id="6550"/>
    <lineage>
        <taxon>Eukaryota</taxon>
        <taxon>Metazoa</taxon>
        <taxon>Spiralia</taxon>
        <taxon>Lophotrochozoa</taxon>
        <taxon>Mollusca</taxon>
        <taxon>Bivalvia</taxon>
        <taxon>Autobranchia</taxon>
        <taxon>Pteriomorphia</taxon>
        <taxon>Mytilida</taxon>
        <taxon>Mytiloidea</taxon>
        <taxon>Mytilidae</taxon>
        <taxon>Mytilinae</taxon>
        <taxon>Mytilus</taxon>
    </lineage>
</organism>
<gene>
    <name evidence="1" type="ORF">MEDL_11930</name>
</gene>
<dbReference type="OrthoDB" id="5980153at2759"/>
<sequence>MNLCNYAKVILARSTKEPETLKWWNDQPNKENKILVHVPNHSQNINVRARYENYHAFMHSYPKMHIPLQEFKSRIPRLQNYLSNAKLSSEMSGEDEGGLRREYLEILLRQMIKMADEFVMDIEENEKDIMKFENTKLRPIWNNLSKKYSILDKSYANTSAHCAVILQTNISIPLLIRNTNQKKITKTKVLWERRDEEKYRETILNELLQKDLPTLDIDKQIDIISNSLLNAQQQSIPSKITQLKGPKWKATPEVTVLLRMCKVLYNKWADLGKPIGHPLSLELKTHKKSYDNVSE</sequence>
<dbReference type="AlphaFoldDB" id="A0A8S3QS17"/>
<name>A0A8S3QS17_MYTED</name>
<dbReference type="EMBL" id="CAJPWZ010000615">
    <property type="protein sequence ID" value="CAG2197096.1"/>
    <property type="molecule type" value="Genomic_DNA"/>
</dbReference>
<comment type="caution">
    <text evidence="1">The sequence shown here is derived from an EMBL/GenBank/DDBJ whole genome shotgun (WGS) entry which is preliminary data.</text>
</comment>
<reference evidence="1" key="1">
    <citation type="submission" date="2021-03" db="EMBL/GenBank/DDBJ databases">
        <authorList>
            <person name="Bekaert M."/>
        </authorList>
    </citation>
    <scope>NUCLEOTIDE SEQUENCE</scope>
</reference>
<keyword evidence="2" id="KW-1185">Reference proteome</keyword>
<evidence type="ECO:0000313" key="2">
    <source>
        <dbReference type="Proteomes" id="UP000683360"/>
    </source>
</evidence>
<proteinExistence type="predicted"/>
<dbReference type="Proteomes" id="UP000683360">
    <property type="component" value="Unassembled WGS sequence"/>
</dbReference>
<protein>
    <submittedName>
        <fullName evidence="1">Uncharacterized protein</fullName>
    </submittedName>
</protein>
<accession>A0A8S3QS17</accession>